<protein>
    <submittedName>
        <fullName evidence="2">Acetyltransferase</fullName>
    </submittedName>
</protein>
<dbReference type="InterPro" id="IPR016181">
    <property type="entry name" value="Acyl_CoA_acyltransferase"/>
</dbReference>
<feature type="domain" description="N-acetyltransferase" evidence="1">
    <location>
        <begin position="3"/>
        <end position="171"/>
    </location>
</feature>
<dbReference type="SUPFAM" id="SSF55729">
    <property type="entry name" value="Acyl-CoA N-acyltransferases (Nat)"/>
    <property type="match status" value="1"/>
</dbReference>
<accession>A0ABQ3GC69</accession>
<dbReference type="PROSITE" id="PS51186">
    <property type="entry name" value="GNAT"/>
    <property type="match status" value="1"/>
</dbReference>
<dbReference type="RefSeq" id="WP_189348138.1">
    <property type="nucleotide sequence ID" value="NZ_BMXK01000001.1"/>
</dbReference>
<name>A0ABQ3GC69_9MICC</name>
<evidence type="ECO:0000259" key="1">
    <source>
        <dbReference type="PROSITE" id="PS51186"/>
    </source>
</evidence>
<dbReference type="EMBL" id="BMXK01000001">
    <property type="protein sequence ID" value="GHC99072.1"/>
    <property type="molecule type" value="Genomic_DNA"/>
</dbReference>
<dbReference type="InterPro" id="IPR051531">
    <property type="entry name" value="N-acetyltransferase"/>
</dbReference>
<dbReference type="Proteomes" id="UP000642819">
    <property type="component" value="Unassembled WGS sequence"/>
</dbReference>
<organism evidence="2 3">
    <name type="scientific">Zhihengliuella salsuginis</name>
    <dbReference type="NCBI Taxonomy" id="578222"/>
    <lineage>
        <taxon>Bacteria</taxon>
        <taxon>Bacillati</taxon>
        <taxon>Actinomycetota</taxon>
        <taxon>Actinomycetes</taxon>
        <taxon>Micrococcales</taxon>
        <taxon>Micrococcaceae</taxon>
        <taxon>Zhihengliuella</taxon>
    </lineage>
</organism>
<reference evidence="3" key="1">
    <citation type="journal article" date="2019" name="Int. J. Syst. Evol. Microbiol.">
        <title>The Global Catalogue of Microorganisms (GCM) 10K type strain sequencing project: providing services to taxonomists for standard genome sequencing and annotation.</title>
        <authorList>
            <consortium name="The Broad Institute Genomics Platform"/>
            <consortium name="The Broad Institute Genome Sequencing Center for Infectious Disease"/>
            <person name="Wu L."/>
            <person name="Ma J."/>
        </authorList>
    </citation>
    <scope>NUCLEOTIDE SEQUENCE [LARGE SCALE GENOMIC DNA]</scope>
    <source>
        <strain evidence="3">KCTC 19466</strain>
    </source>
</reference>
<evidence type="ECO:0000313" key="3">
    <source>
        <dbReference type="Proteomes" id="UP000642819"/>
    </source>
</evidence>
<proteinExistence type="predicted"/>
<dbReference type="InterPro" id="IPR000182">
    <property type="entry name" value="GNAT_dom"/>
</dbReference>
<sequence length="171" mass="18232">MTVRVRDFGQDDAAFLGALARDPRVVRFVGDGTVWSDAYIAERTAQALTPGAWGEVGATRWVTLWCDEAGEEPGEHRIGLALAMFKDLGGDIGECTEIGYWLDPDFWGCGLAKPMVAAVADWVEANAAEPGGPHLVARIAPDNAASAATVRGLGFEYTGASEGLDVYTRSR</sequence>
<dbReference type="Pfam" id="PF13302">
    <property type="entry name" value="Acetyltransf_3"/>
    <property type="match status" value="1"/>
</dbReference>
<evidence type="ECO:0000313" key="2">
    <source>
        <dbReference type="EMBL" id="GHC99072.1"/>
    </source>
</evidence>
<dbReference type="PANTHER" id="PTHR43792">
    <property type="entry name" value="GNAT FAMILY, PUTATIVE (AFU_ORTHOLOGUE AFUA_3G00765)-RELATED-RELATED"/>
    <property type="match status" value="1"/>
</dbReference>
<dbReference type="Gene3D" id="3.40.630.30">
    <property type="match status" value="1"/>
</dbReference>
<keyword evidence="3" id="KW-1185">Reference proteome</keyword>
<comment type="caution">
    <text evidence="2">The sequence shown here is derived from an EMBL/GenBank/DDBJ whole genome shotgun (WGS) entry which is preliminary data.</text>
</comment>
<gene>
    <name evidence="2" type="ORF">GCM10008096_00840</name>
</gene>
<dbReference type="PANTHER" id="PTHR43792:SF1">
    <property type="entry name" value="N-ACETYLTRANSFERASE DOMAIN-CONTAINING PROTEIN"/>
    <property type="match status" value="1"/>
</dbReference>